<evidence type="ECO:0000256" key="3">
    <source>
        <dbReference type="ARBA" id="ARBA00022475"/>
    </source>
</evidence>
<dbReference type="Proteomes" id="UP000230052">
    <property type="component" value="Unassembled WGS sequence"/>
</dbReference>
<keyword evidence="11" id="KW-1133">Transmembrane helix</keyword>
<evidence type="ECO:0000313" key="16">
    <source>
        <dbReference type="EMBL" id="PIU41586.1"/>
    </source>
</evidence>
<dbReference type="Pfam" id="PF03717">
    <property type="entry name" value="PBP_dimer"/>
    <property type="match status" value="1"/>
</dbReference>
<dbReference type="PANTHER" id="PTHR30627:SF2">
    <property type="entry name" value="PEPTIDOGLYCAN D,D-TRANSPEPTIDASE MRDA"/>
    <property type="match status" value="1"/>
</dbReference>
<dbReference type="InterPro" id="IPR017790">
    <property type="entry name" value="Penicillin-binding_protein_2"/>
</dbReference>
<dbReference type="NCBIfam" id="TIGR03423">
    <property type="entry name" value="pbp2_mrdA"/>
    <property type="match status" value="1"/>
</dbReference>
<keyword evidence="7" id="KW-0812">Transmembrane</keyword>
<evidence type="ECO:0000256" key="7">
    <source>
        <dbReference type="ARBA" id="ARBA00022692"/>
    </source>
</evidence>
<dbReference type="InterPro" id="IPR012338">
    <property type="entry name" value="Beta-lactam/transpept-like"/>
</dbReference>
<feature type="domain" description="Penicillin-binding protein dimerisation" evidence="15">
    <location>
        <begin position="47"/>
        <end position="213"/>
    </location>
</feature>
<dbReference type="InterPro" id="IPR001460">
    <property type="entry name" value="PCN-bd_Tpept"/>
</dbReference>
<name>A0A2J0L2V8_9BACT</name>
<keyword evidence="13" id="KW-0961">Cell wall biogenesis/degradation</keyword>
<evidence type="ECO:0000259" key="14">
    <source>
        <dbReference type="Pfam" id="PF00905"/>
    </source>
</evidence>
<dbReference type="SUPFAM" id="SSF56601">
    <property type="entry name" value="beta-lactamase/transpeptidase-like"/>
    <property type="match status" value="1"/>
</dbReference>
<dbReference type="GO" id="GO:0071972">
    <property type="term" value="F:peptidoglycan L,D-transpeptidase activity"/>
    <property type="evidence" value="ECO:0007669"/>
    <property type="project" value="TreeGrafter"/>
</dbReference>
<protein>
    <submittedName>
        <fullName evidence="16">Penicillin-binding protein 2</fullName>
    </submittedName>
</protein>
<keyword evidence="12" id="KW-0472">Membrane</keyword>
<evidence type="ECO:0000256" key="10">
    <source>
        <dbReference type="ARBA" id="ARBA00022984"/>
    </source>
</evidence>
<proteinExistence type="predicted"/>
<evidence type="ECO:0000256" key="13">
    <source>
        <dbReference type="ARBA" id="ARBA00023316"/>
    </source>
</evidence>
<dbReference type="GO" id="GO:0006508">
    <property type="term" value="P:proteolysis"/>
    <property type="evidence" value="ECO:0007669"/>
    <property type="project" value="UniProtKB-KW"/>
</dbReference>
<evidence type="ECO:0000256" key="11">
    <source>
        <dbReference type="ARBA" id="ARBA00022989"/>
    </source>
</evidence>
<dbReference type="GO" id="GO:0008658">
    <property type="term" value="F:penicillin binding"/>
    <property type="evidence" value="ECO:0007669"/>
    <property type="project" value="InterPro"/>
</dbReference>
<sequence length="571" mass="62841">MRDKIFNTIINSLFSLLAVGLFYNQVIRAPLFMQLSQNNRIRVIQLSAPRGKILDRNGKVVAGNRVRLDCVIMPQEFIDKENGFSRLSSILGMPEDVLKKRFNRRLLNPFTPVVLAPDISKENAITIEEERFNMPGVFINANPIRDYVYKDAAAQLVGYIGEIGQKELDKLDRYGYRVNDLVGRSGIEEEYDNYLRGEDGGMQIEVDSKGKQNRVLGLKEPKEGRDVYLTVDIELQKYISELFGEGRGACVVMNPANGEILSLVSKPSFDPNVFVVPDNFKIKEILSGKSHPMLDRAISCAYPPGSIFKIAVATAALEERKLSTDREFICNGKFHLGNQVFDCWKENGHGPQNVINALKNSCNVFFYNTGMLLGPDLIAKYSQKFGFGRPTGIDLPQETSGLVPNKLWKRIKMGETWYNGETANYGIGQGYLLTTPIQVLGMTAAVANGGFLVRPHIVKRIASVDISAGSIRKLGISDNSLDVVTTSLRKVVEDDNGTGVKARVKGLSIAGKTGTAQTGRGTTHAWFVGFSPVDKPKVALVVLLEEGGKGGLNAAIMGGKIFKKAQELGLL</sequence>
<dbReference type="GO" id="GO:0071555">
    <property type="term" value="P:cell wall organization"/>
    <property type="evidence" value="ECO:0007669"/>
    <property type="project" value="UniProtKB-KW"/>
</dbReference>
<keyword evidence="6" id="KW-0645">Protease</keyword>
<feature type="domain" description="Penicillin-binding protein transpeptidase" evidence="14">
    <location>
        <begin position="248"/>
        <end position="555"/>
    </location>
</feature>
<keyword evidence="3" id="KW-1003">Cell membrane</keyword>
<evidence type="ECO:0000259" key="15">
    <source>
        <dbReference type="Pfam" id="PF03717"/>
    </source>
</evidence>
<evidence type="ECO:0000256" key="2">
    <source>
        <dbReference type="ARBA" id="ARBA00004236"/>
    </source>
</evidence>
<comment type="subcellular location">
    <subcellularLocation>
        <location evidence="2">Cell membrane</location>
    </subcellularLocation>
    <subcellularLocation>
        <location evidence="1">Membrane</location>
        <topology evidence="1">Single-pass membrane protein</topology>
    </subcellularLocation>
</comment>
<dbReference type="PANTHER" id="PTHR30627">
    <property type="entry name" value="PEPTIDOGLYCAN D,D-TRANSPEPTIDASE"/>
    <property type="match status" value="1"/>
</dbReference>
<organism evidence="16 17">
    <name type="scientific">Candidatus Aquitaenariimonas noxiae</name>
    <dbReference type="NCBI Taxonomy" id="1974741"/>
    <lineage>
        <taxon>Bacteria</taxon>
        <taxon>Pseudomonadati</taxon>
        <taxon>Candidatus Omnitrophota</taxon>
        <taxon>Candidatus Aquitaenariimonas</taxon>
    </lineage>
</organism>
<dbReference type="FunFam" id="3.40.710.10:FF:000024">
    <property type="entry name" value="Penicillin-binding protein 2"/>
    <property type="match status" value="1"/>
</dbReference>
<dbReference type="AlphaFoldDB" id="A0A2J0L2V8"/>
<evidence type="ECO:0000256" key="1">
    <source>
        <dbReference type="ARBA" id="ARBA00004167"/>
    </source>
</evidence>
<keyword evidence="4" id="KW-0997">Cell inner membrane</keyword>
<keyword evidence="8" id="KW-0378">Hydrolase</keyword>
<dbReference type="Pfam" id="PF00905">
    <property type="entry name" value="Transpeptidase"/>
    <property type="match status" value="1"/>
</dbReference>
<dbReference type="GO" id="GO:0008360">
    <property type="term" value="P:regulation of cell shape"/>
    <property type="evidence" value="ECO:0007669"/>
    <property type="project" value="UniProtKB-KW"/>
</dbReference>
<gene>
    <name evidence="16" type="primary">mrdA</name>
    <name evidence="16" type="ORF">COS99_04545</name>
</gene>
<dbReference type="GO" id="GO:0009252">
    <property type="term" value="P:peptidoglycan biosynthetic process"/>
    <property type="evidence" value="ECO:0007669"/>
    <property type="project" value="UniProtKB-KW"/>
</dbReference>
<keyword evidence="9" id="KW-0133">Cell shape</keyword>
<dbReference type="Gene3D" id="3.90.1310.10">
    <property type="entry name" value="Penicillin-binding protein 2a (Domain 2)"/>
    <property type="match status" value="1"/>
</dbReference>
<dbReference type="Gene3D" id="3.40.710.10">
    <property type="entry name" value="DD-peptidase/beta-lactamase superfamily"/>
    <property type="match status" value="1"/>
</dbReference>
<accession>A0A2J0L2V8</accession>
<evidence type="ECO:0000256" key="12">
    <source>
        <dbReference type="ARBA" id="ARBA00023136"/>
    </source>
</evidence>
<evidence type="ECO:0000256" key="4">
    <source>
        <dbReference type="ARBA" id="ARBA00022519"/>
    </source>
</evidence>
<reference evidence="16 17" key="1">
    <citation type="submission" date="2017-09" db="EMBL/GenBank/DDBJ databases">
        <title>Depth-based differentiation of microbial function through sediment-hosted aquifers and enrichment of novel symbionts in the deep terrestrial subsurface.</title>
        <authorList>
            <person name="Probst A.J."/>
            <person name="Ladd B."/>
            <person name="Jarett J.K."/>
            <person name="Geller-Mcgrath D.E."/>
            <person name="Sieber C.M."/>
            <person name="Emerson J.B."/>
            <person name="Anantharaman K."/>
            <person name="Thomas B.C."/>
            <person name="Malmstrom R."/>
            <person name="Stieglmeier M."/>
            <person name="Klingl A."/>
            <person name="Woyke T."/>
            <person name="Ryan C.M."/>
            <person name="Banfield J.F."/>
        </authorList>
    </citation>
    <scope>NUCLEOTIDE SEQUENCE [LARGE SCALE GENOMIC DNA]</scope>
    <source>
        <strain evidence="16">CG07_land_8_20_14_0_80_42_15</strain>
    </source>
</reference>
<evidence type="ECO:0000256" key="6">
    <source>
        <dbReference type="ARBA" id="ARBA00022670"/>
    </source>
</evidence>
<comment type="caution">
    <text evidence="16">The sequence shown here is derived from an EMBL/GenBank/DDBJ whole genome shotgun (WGS) entry which is preliminary data.</text>
</comment>
<dbReference type="InterPro" id="IPR050515">
    <property type="entry name" value="Beta-lactam/transpept"/>
</dbReference>
<keyword evidence="10" id="KW-0573">Peptidoglycan synthesis</keyword>
<evidence type="ECO:0000313" key="17">
    <source>
        <dbReference type="Proteomes" id="UP000230052"/>
    </source>
</evidence>
<dbReference type="InterPro" id="IPR005311">
    <property type="entry name" value="PBP_dimer"/>
</dbReference>
<dbReference type="GO" id="GO:0009002">
    <property type="term" value="F:serine-type D-Ala-D-Ala carboxypeptidase activity"/>
    <property type="evidence" value="ECO:0007669"/>
    <property type="project" value="InterPro"/>
</dbReference>
<dbReference type="Gene3D" id="3.30.1390.30">
    <property type="entry name" value="Penicillin-binding protein 2a, domain 3"/>
    <property type="match status" value="1"/>
</dbReference>
<evidence type="ECO:0000256" key="9">
    <source>
        <dbReference type="ARBA" id="ARBA00022960"/>
    </source>
</evidence>
<keyword evidence="5" id="KW-0121">Carboxypeptidase</keyword>
<dbReference type="SUPFAM" id="SSF56519">
    <property type="entry name" value="Penicillin binding protein dimerisation domain"/>
    <property type="match status" value="1"/>
</dbReference>
<dbReference type="InterPro" id="IPR036138">
    <property type="entry name" value="PBP_dimer_sf"/>
</dbReference>
<evidence type="ECO:0000256" key="8">
    <source>
        <dbReference type="ARBA" id="ARBA00022801"/>
    </source>
</evidence>
<dbReference type="EMBL" id="PEWV01000042">
    <property type="protein sequence ID" value="PIU41586.1"/>
    <property type="molecule type" value="Genomic_DNA"/>
</dbReference>
<evidence type="ECO:0000256" key="5">
    <source>
        <dbReference type="ARBA" id="ARBA00022645"/>
    </source>
</evidence>
<dbReference type="GO" id="GO:0005886">
    <property type="term" value="C:plasma membrane"/>
    <property type="evidence" value="ECO:0007669"/>
    <property type="project" value="UniProtKB-SubCell"/>
</dbReference>